<protein>
    <submittedName>
        <fullName evidence="2">Uncharacterized protein</fullName>
    </submittedName>
</protein>
<dbReference type="Proteomes" id="UP000011996">
    <property type="component" value="Unassembled WGS sequence"/>
</dbReference>
<gene>
    <name evidence="2" type="ORF">RESH_00711</name>
</gene>
<dbReference type="STRING" id="1263868.RESH_00711"/>
<organism evidence="2 3">
    <name type="scientific">Rhodopirellula europaea SH398</name>
    <dbReference type="NCBI Taxonomy" id="1263868"/>
    <lineage>
        <taxon>Bacteria</taxon>
        <taxon>Pseudomonadati</taxon>
        <taxon>Planctomycetota</taxon>
        <taxon>Planctomycetia</taxon>
        <taxon>Pirellulales</taxon>
        <taxon>Pirellulaceae</taxon>
        <taxon>Rhodopirellula</taxon>
    </lineage>
</organism>
<keyword evidence="1" id="KW-1133">Transmembrane helix</keyword>
<keyword evidence="1" id="KW-0472">Membrane</keyword>
<feature type="transmembrane region" description="Helical" evidence="1">
    <location>
        <begin position="48"/>
        <end position="72"/>
    </location>
</feature>
<evidence type="ECO:0000313" key="3">
    <source>
        <dbReference type="Proteomes" id="UP000011996"/>
    </source>
</evidence>
<evidence type="ECO:0000313" key="2">
    <source>
        <dbReference type="EMBL" id="EMI28719.1"/>
    </source>
</evidence>
<sequence length="947" mass="107196">MFGRTQGVADAGVDDVATPLRRRNRTQAELLGMSKSELESSGKTKSRLLLKVLLLTLVLIAIVVGGIGLYLYQAEQNRLAASAASSAAMAERMKLQAELMRYRDESKVTLKDLESEKFVACLDQIPIDEETQKLRLRDAVKARTKVDPHLKTALLDVFNAPLVGDQTPVRYADLVDEFASDIDLMLERFVARNQQSENVERVKTALRQCLLDGFRFEHPSEKVLETVKAAETLGDPIVLFALFKTDAGVSYEKKWERVTIASDRIAESPELFDPMFVAMVHVDALRFHADDRTSDEYDAAVQRYLSAWPAAWQEASRRKSSVGRDHICLGSMYLSFGLLNSVAQMDLIEALVSVEQPKVQPYIVHHMVGQLFRDVAWDHRGTKFVSDTDASAMEMFDKLSTIASSHAVEAYLLRPELAFLARQPLKLQMGNGSTPLSVHHWFRLALSGHIDHQSAYSDYSLALRPRWGGSEEWQKNIANKCLETETEDGVVELRSNVFMDDYLMRRTPDVTMVDDPANLSWAKRSIAAWSKFNQSNRTYGFGIRGAELALQILWEAGQFEDVSELLEVLGPRTEQINWGTRNMNEEEVRFICKMADGPAYLWWMPIQQRLVFNSERLNDTNTSALHLSLDALETVWLDDQDFVASRFPGLSDEESQSKRAYAKQILDNRRTQLNLLERYHRGEMIHFTTKELAASFTPIGTPESVELRSSAKCHQDAMQMAREFEDLDANELADAEADGGSEVPRNETLDEIADVAGGFRVATDWLDYTFLLRNQIRYPLPATYEVTVTFIEAPRSPHGVSLLCGPDGLGGLMNELRGTQIRFSPGGEFLLTDELPERWGKTPIFRQWILKGTKKRTRRLRLDIGESGYRIFVDGEQLHERETSLQTNGLFQVGCASSRRIDQTPGIPHVFNVYDFRVQKLEEPPFPDAPSYDSEFLDWEADSDGFL</sequence>
<dbReference type="EMBL" id="ANOF01000021">
    <property type="protein sequence ID" value="EMI28719.1"/>
    <property type="molecule type" value="Genomic_DNA"/>
</dbReference>
<dbReference type="AlphaFoldDB" id="M5SR17"/>
<keyword evidence="1" id="KW-0812">Transmembrane</keyword>
<proteinExistence type="predicted"/>
<comment type="caution">
    <text evidence="2">The sequence shown here is derived from an EMBL/GenBank/DDBJ whole genome shotgun (WGS) entry which is preliminary data.</text>
</comment>
<dbReference type="PATRIC" id="fig|1263868.3.peg.776"/>
<evidence type="ECO:0000256" key="1">
    <source>
        <dbReference type="SAM" id="Phobius"/>
    </source>
</evidence>
<reference evidence="2 3" key="1">
    <citation type="journal article" date="2013" name="Mar. Genomics">
        <title>Expression of sulfatases in Rhodopirellula baltica and the diversity of sulfatases in the genus Rhodopirellula.</title>
        <authorList>
            <person name="Wegner C.E."/>
            <person name="Richter-Heitmann T."/>
            <person name="Klindworth A."/>
            <person name="Klockow C."/>
            <person name="Richter M."/>
            <person name="Achstetter T."/>
            <person name="Glockner F.O."/>
            <person name="Harder J."/>
        </authorList>
    </citation>
    <scope>NUCLEOTIDE SEQUENCE [LARGE SCALE GENOMIC DNA]</scope>
    <source>
        <strain evidence="2 3">SH398</strain>
    </source>
</reference>
<accession>M5SR17</accession>
<name>M5SR17_9BACT</name>